<keyword evidence="3" id="KW-0255">Endonuclease</keyword>
<dbReference type="InterPro" id="IPR058807">
    <property type="entry name" value="ScoMcrA_N"/>
</dbReference>
<reference evidence="4" key="1">
    <citation type="submission" date="2020-01" db="EMBL/GenBank/DDBJ databases">
        <title>Sphingomonas sp. strain CSW-10.</title>
        <authorList>
            <person name="Chen W.-M."/>
        </authorList>
    </citation>
    <scope>NUCLEOTIDE SEQUENCE [LARGE SCALE GENOMIC DNA]</scope>
    <source>
        <strain evidence="4">FSY-8</strain>
    </source>
</reference>
<dbReference type="Proteomes" id="UP000753724">
    <property type="component" value="Unassembled WGS sequence"/>
</dbReference>
<protein>
    <submittedName>
        <fullName evidence="3">HNH endonuclease</fullName>
    </submittedName>
</protein>
<feature type="domain" description="ScoMcrA-like N-terminal head" evidence="2">
    <location>
        <begin position="1"/>
        <end position="75"/>
    </location>
</feature>
<accession>A0ABW9XHN5</accession>
<gene>
    <name evidence="3" type="ORF">GTZ99_15760</name>
</gene>
<organism evidence="3 4">
    <name type="scientific">Novosphingobium ovatum</name>
    <dbReference type="NCBI Taxonomy" id="1908523"/>
    <lineage>
        <taxon>Bacteria</taxon>
        <taxon>Pseudomonadati</taxon>
        <taxon>Pseudomonadota</taxon>
        <taxon>Alphaproteobacteria</taxon>
        <taxon>Sphingomonadales</taxon>
        <taxon>Sphingomonadaceae</taxon>
        <taxon>Novosphingobium</taxon>
    </lineage>
</organism>
<keyword evidence="3" id="KW-0378">Hydrolase</keyword>
<evidence type="ECO:0000313" key="4">
    <source>
        <dbReference type="Proteomes" id="UP000753724"/>
    </source>
</evidence>
<dbReference type="InterPro" id="IPR002711">
    <property type="entry name" value="HNH"/>
</dbReference>
<proteinExistence type="predicted"/>
<name>A0ABW9XHN5_9SPHN</name>
<dbReference type="InterPro" id="IPR003615">
    <property type="entry name" value="HNH_nuc"/>
</dbReference>
<comment type="caution">
    <text evidence="3">The sequence shown here is derived from an EMBL/GenBank/DDBJ whole genome shotgun (WGS) entry which is preliminary data.</text>
</comment>
<dbReference type="GO" id="GO:0004519">
    <property type="term" value="F:endonuclease activity"/>
    <property type="evidence" value="ECO:0007669"/>
    <property type="project" value="UniProtKB-KW"/>
</dbReference>
<dbReference type="CDD" id="cd00085">
    <property type="entry name" value="HNHc"/>
    <property type="match status" value="1"/>
</dbReference>
<keyword evidence="4" id="KW-1185">Reference proteome</keyword>
<dbReference type="EMBL" id="JAAAPO010000008">
    <property type="protein sequence ID" value="NBC38011.1"/>
    <property type="molecule type" value="Genomic_DNA"/>
</dbReference>
<dbReference type="Pfam" id="PF01844">
    <property type="entry name" value="HNH"/>
    <property type="match status" value="1"/>
</dbReference>
<evidence type="ECO:0000259" key="2">
    <source>
        <dbReference type="Pfam" id="PF26345"/>
    </source>
</evidence>
<dbReference type="RefSeq" id="WP_161720624.1">
    <property type="nucleotide sequence ID" value="NZ_JAAAPO010000008.1"/>
</dbReference>
<keyword evidence="3" id="KW-0540">Nuclease</keyword>
<evidence type="ECO:0000259" key="1">
    <source>
        <dbReference type="Pfam" id="PF01844"/>
    </source>
</evidence>
<dbReference type="Pfam" id="PF26345">
    <property type="entry name" value="ScoMcrA_N"/>
    <property type="match status" value="1"/>
</dbReference>
<feature type="domain" description="HNH" evidence="1">
    <location>
        <begin position="249"/>
        <end position="302"/>
    </location>
</feature>
<sequence length="323" mass="35408">MAEFDALGRDAFLDKYGFGPAKKYTLWYEGRPYDSKAIVGAAFGYLPGKPKPLTSGEFTGGTATVVSLLERLGFGFADQPSKKAQANPPWTREQALLVLDLYHRHGGRDPGADHPDVVEMSALLRQLASDAGTETFRNPNGVKMKMMNFRSLDPAWTSKGGAGLKGASKLDRALWDEFYGKRQDLAVAVEAIRQSALATMSGDELDEVLGYKAKEGKVSYRYHRTLERDPKVVALRKASALKQHGTLACEACGFDFQAIYGERGTGYIEAHHTNPVHAMVEGDETTVDDLALLCSNCHRMVHTAKPWLTLEQLRELVASNPAG</sequence>
<evidence type="ECO:0000313" key="3">
    <source>
        <dbReference type="EMBL" id="NBC38011.1"/>
    </source>
</evidence>